<protein>
    <submittedName>
        <fullName evidence="7">Amino acid ABC transporter substrate-binding protein</fullName>
    </submittedName>
</protein>
<dbReference type="InterPro" id="IPR051455">
    <property type="entry name" value="Bact_solute-bind_prot3"/>
</dbReference>
<name>A0A7C1JQP5_9CHLR</name>
<comment type="similarity">
    <text evidence="1 4">Belongs to the bacterial solute-binding protein 3 family.</text>
</comment>
<comment type="caution">
    <text evidence="7">The sequence shown here is derived from an EMBL/GenBank/DDBJ whole genome shotgun (WGS) entry which is preliminary data.</text>
</comment>
<feature type="signal peptide" evidence="5">
    <location>
        <begin position="1"/>
        <end position="23"/>
    </location>
</feature>
<dbReference type="Pfam" id="PF00497">
    <property type="entry name" value="SBP_bac_3"/>
    <property type="match status" value="1"/>
</dbReference>
<sequence length="364" mass="38959">MNKRLTLLGISLLIIAVIYSACAAPAPAPAAAPAPAEVAATEPAAQAGSLLDIVKSRGRLICGVNNQVPGFGNVDANGNYSGFDVDFCKAVAAAVLGDANAVEYRYASGTDRFTLVKSGEIDVLFRNTTWTLTRDSAEVGMEFMPVNFYDGQGMMVRKNSGITKLEDMDGATICVQSGTTTELNLADVFRAKGLDFTPVVFEDNDKTAGAYDEGRCDGFTTDKSGLVATLTKLTNPDEHMILEETMSKEPLAGAVFQGDPVWADAVRWVVFGLIQAEESGVTSQNVDEMMSSNDPTIKRLLGVEGEMGAKLGLPNDFMVKVIKQVGNYGEIYDRNLGPNTPFNLPRGLNALWTEGGLLYAPPFR</sequence>
<dbReference type="AlphaFoldDB" id="A0A7C1JQP5"/>
<dbReference type="InterPro" id="IPR001638">
    <property type="entry name" value="Solute-binding_3/MltF_N"/>
</dbReference>
<dbReference type="SUPFAM" id="SSF53850">
    <property type="entry name" value="Periplasmic binding protein-like II"/>
    <property type="match status" value="1"/>
</dbReference>
<dbReference type="EMBL" id="DSMG01000120">
    <property type="protein sequence ID" value="HDX32245.1"/>
    <property type="molecule type" value="Genomic_DNA"/>
</dbReference>
<evidence type="ECO:0000313" key="7">
    <source>
        <dbReference type="EMBL" id="HDX32245.1"/>
    </source>
</evidence>
<organism evidence="7">
    <name type="scientific">Caldilinea aerophila</name>
    <dbReference type="NCBI Taxonomy" id="133453"/>
    <lineage>
        <taxon>Bacteria</taxon>
        <taxon>Bacillati</taxon>
        <taxon>Chloroflexota</taxon>
        <taxon>Caldilineae</taxon>
        <taxon>Caldilineales</taxon>
        <taxon>Caldilineaceae</taxon>
        <taxon>Caldilinea</taxon>
    </lineage>
</organism>
<dbReference type="PANTHER" id="PTHR30085">
    <property type="entry name" value="AMINO ACID ABC TRANSPORTER PERMEASE"/>
    <property type="match status" value="1"/>
</dbReference>
<dbReference type="Gene3D" id="3.40.190.10">
    <property type="entry name" value="Periplasmic binding protein-like II"/>
    <property type="match status" value="2"/>
</dbReference>
<evidence type="ECO:0000256" key="2">
    <source>
        <dbReference type="ARBA" id="ARBA00022448"/>
    </source>
</evidence>
<evidence type="ECO:0000256" key="3">
    <source>
        <dbReference type="ARBA" id="ARBA00022729"/>
    </source>
</evidence>
<feature type="chain" id="PRO_5027668682" evidence="5">
    <location>
        <begin position="24"/>
        <end position="364"/>
    </location>
</feature>
<reference evidence="7" key="1">
    <citation type="journal article" date="2020" name="mSystems">
        <title>Genome- and Community-Level Interaction Insights into Carbon Utilization and Element Cycling Functions of Hydrothermarchaeota in Hydrothermal Sediment.</title>
        <authorList>
            <person name="Zhou Z."/>
            <person name="Liu Y."/>
            <person name="Xu W."/>
            <person name="Pan J."/>
            <person name="Luo Z.H."/>
            <person name="Li M."/>
        </authorList>
    </citation>
    <scope>NUCLEOTIDE SEQUENCE [LARGE SCALE GENOMIC DNA]</scope>
    <source>
        <strain evidence="7">SpSt-289</strain>
    </source>
</reference>
<dbReference type="CDD" id="cd13692">
    <property type="entry name" value="PBP2_BztA"/>
    <property type="match status" value="1"/>
</dbReference>
<proteinExistence type="inferred from homology"/>
<dbReference type="GO" id="GO:0006865">
    <property type="term" value="P:amino acid transport"/>
    <property type="evidence" value="ECO:0007669"/>
    <property type="project" value="TreeGrafter"/>
</dbReference>
<evidence type="ECO:0000259" key="6">
    <source>
        <dbReference type="SMART" id="SM00062"/>
    </source>
</evidence>
<dbReference type="PANTHER" id="PTHR30085:SF7">
    <property type="entry name" value="AMINO-ACID ABC TRANSPORTER-BINDING PROTEIN YHDW-RELATED"/>
    <property type="match status" value="1"/>
</dbReference>
<keyword evidence="2" id="KW-0813">Transport</keyword>
<evidence type="ECO:0000256" key="4">
    <source>
        <dbReference type="RuleBase" id="RU003744"/>
    </source>
</evidence>
<dbReference type="OMA" id="RNTTWTF"/>
<evidence type="ECO:0000256" key="1">
    <source>
        <dbReference type="ARBA" id="ARBA00010333"/>
    </source>
</evidence>
<dbReference type="SMART" id="SM00062">
    <property type="entry name" value="PBPb"/>
    <property type="match status" value="1"/>
</dbReference>
<accession>A0A7C1JQP5</accession>
<keyword evidence="3 5" id="KW-0732">Signal</keyword>
<dbReference type="PROSITE" id="PS01039">
    <property type="entry name" value="SBP_BACTERIAL_3"/>
    <property type="match status" value="1"/>
</dbReference>
<evidence type="ECO:0000256" key="5">
    <source>
        <dbReference type="SAM" id="SignalP"/>
    </source>
</evidence>
<dbReference type="InterPro" id="IPR018313">
    <property type="entry name" value="SBP_3_CS"/>
</dbReference>
<gene>
    <name evidence="7" type="ORF">ENQ20_12285</name>
</gene>
<feature type="domain" description="Solute-binding protein family 3/N-terminal" evidence="6">
    <location>
        <begin position="59"/>
        <end position="289"/>
    </location>
</feature>